<feature type="compositionally biased region" description="Polar residues" evidence="1">
    <location>
        <begin position="468"/>
        <end position="477"/>
    </location>
</feature>
<feature type="transmembrane region" description="Helical" evidence="2">
    <location>
        <begin position="286"/>
        <end position="307"/>
    </location>
</feature>
<reference evidence="3 4" key="1">
    <citation type="submission" date="2024-02" db="EMBL/GenBank/DDBJ databases">
        <title>A draft genome for the cacao thread blight pathogen Marasmius crinis-equi.</title>
        <authorList>
            <person name="Cohen S.P."/>
            <person name="Baruah I.K."/>
            <person name="Amoako-Attah I."/>
            <person name="Bukari Y."/>
            <person name="Meinhardt L.W."/>
            <person name="Bailey B.A."/>
        </authorList>
    </citation>
    <scope>NUCLEOTIDE SEQUENCE [LARGE SCALE GENOMIC DNA]</scope>
    <source>
        <strain evidence="3 4">GH-76</strain>
    </source>
</reference>
<feature type="region of interest" description="Disordered" evidence="1">
    <location>
        <begin position="652"/>
        <end position="799"/>
    </location>
</feature>
<protein>
    <recommendedName>
        <fullName evidence="5">HMG box domain-containing protein</fullName>
    </recommendedName>
</protein>
<evidence type="ECO:0000256" key="1">
    <source>
        <dbReference type="SAM" id="MobiDB-lite"/>
    </source>
</evidence>
<keyword evidence="4" id="KW-1185">Reference proteome</keyword>
<organism evidence="3 4">
    <name type="scientific">Marasmius crinis-equi</name>
    <dbReference type="NCBI Taxonomy" id="585013"/>
    <lineage>
        <taxon>Eukaryota</taxon>
        <taxon>Fungi</taxon>
        <taxon>Dikarya</taxon>
        <taxon>Basidiomycota</taxon>
        <taxon>Agaricomycotina</taxon>
        <taxon>Agaricomycetes</taxon>
        <taxon>Agaricomycetidae</taxon>
        <taxon>Agaricales</taxon>
        <taxon>Marasmiineae</taxon>
        <taxon>Marasmiaceae</taxon>
        <taxon>Marasmius</taxon>
    </lineage>
</organism>
<proteinExistence type="predicted"/>
<evidence type="ECO:0000256" key="2">
    <source>
        <dbReference type="SAM" id="Phobius"/>
    </source>
</evidence>
<dbReference type="EMBL" id="JBAHYK010002846">
    <property type="protein sequence ID" value="KAL0564332.1"/>
    <property type="molecule type" value="Genomic_DNA"/>
</dbReference>
<feature type="compositionally biased region" description="Polar residues" evidence="1">
    <location>
        <begin position="607"/>
        <end position="633"/>
    </location>
</feature>
<keyword evidence="2" id="KW-0812">Transmembrane</keyword>
<name>A0ABR3EN68_9AGAR</name>
<evidence type="ECO:0000313" key="3">
    <source>
        <dbReference type="EMBL" id="KAL0564332.1"/>
    </source>
</evidence>
<feature type="compositionally biased region" description="Basic residues" evidence="1">
    <location>
        <begin position="789"/>
        <end position="799"/>
    </location>
</feature>
<feature type="compositionally biased region" description="Low complexity" evidence="1">
    <location>
        <begin position="439"/>
        <end position="452"/>
    </location>
</feature>
<dbReference type="Proteomes" id="UP001465976">
    <property type="component" value="Unassembled WGS sequence"/>
</dbReference>
<feature type="compositionally biased region" description="Low complexity" evidence="1">
    <location>
        <begin position="770"/>
        <end position="788"/>
    </location>
</feature>
<feature type="compositionally biased region" description="Low complexity" evidence="1">
    <location>
        <begin position="29"/>
        <end position="54"/>
    </location>
</feature>
<feature type="region of interest" description="Disordered" evidence="1">
    <location>
        <begin position="607"/>
        <end position="634"/>
    </location>
</feature>
<comment type="caution">
    <text evidence="3">The sequence shown here is derived from an EMBL/GenBank/DDBJ whole genome shotgun (WGS) entry which is preliminary data.</text>
</comment>
<feature type="region of interest" description="Disordered" evidence="1">
    <location>
        <begin position="394"/>
        <end position="479"/>
    </location>
</feature>
<keyword evidence="2" id="KW-1133">Transmembrane helix</keyword>
<gene>
    <name evidence="3" type="ORF">V5O48_017714</name>
</gene>
<feature type="compositionally biased region" description="Basic residues" evidence="1">
    <location>
        <begin position="1"/>
        <end position="10"/>
    </location>
</feature>
<feature type="region of interest" description="Disordered" evidence="1">
    <location>
        <begin position="1"/>
        <end position="68"/>
    </location>
</feature>
<evidence type="ECO:0008006" key="5">
    <source>
        <dbReference type="Google" id="ProtNLM"/>
    </source>
</evidence>
<accession>A0ABR3EN68</accession>
<sequence>MAGRKKGSRKQKPDDQNSNQTGDHNGSLNENNPEIENQNQNQTTENQTEGQTESQDLDGDNAQRGRHTWAKKEKLTLLLSYRKMFDKDPGSMYTQATNAFVMNWGYNLDPAEAPKRGKVYETKDINEFLGEERVAEEKRRAEFYKDLYDKILNWARYRWREKGKRAEGGEGVSELLKQLLKISTEQPKKLTERQFYQKEYYAHRLKPGFDEYWKSRSLHVEPTSQIAEINRYCDQRWAVESEEFKKELRTRMGQKYAKEMADYRARAQWNGDAMALAKLWAKAPNILSSIVLAISTIFGSGCTIFLYGPRADGAINVDSMSSTVPGAISKKDLADFDPEVYARMHGSCQLFAEALFSNNYCKLRKVELPVPMEERLDHEQQILNEALGNMYRSAPGRPPVAISGNNVTSGSTSDTSPPPASSSPGDKSVEPRPQPPPSSLSSSSQPSSSLPSSSPPSQLPFPDVVSRPANQGLSSQPPKLLTDEEWNQFMLTLPANTHDVQAMGDTGQVMMTPGGPVFNAHEAQPFINGNFVTTKHSFVHGAQSFGLTNQSFDNNLQNSFANGTRPFGDTMQSFDSNLQGYGSDFVNDTRLFNGNIHSYNNGMGVNGQLLSDGNQTLDHSPTSGHQTTISPPNDVNMAIMMEDPRDALARVPRQTQAPVQKPLAKGKENTKKRKANEPPSASPAPNTPPKRRRSTQQVPSDDAGADGHLGDDDPDDLDVPVGRRKASRAKVIPARLAGGALGSFAQPVVKRRAASRKAAEVESEPADDQPSAAKKTSKAKAPLAAKAGTKAKAKGKKGR</sequence>
<evidence type="ECO:0000313" key="4">
    <source>
        <dbReference type="Proteomes" id="UP001465976"/>
    </source>
</evidence>
<keyword evidence="2" id="KW-0472">Membrane</keyword>
<feature type="compositionally biased region" description="Polar residues" evidence="1">
    <location>
        <begin position="16"/>
        <end position="28"/>
    </location>
</feature>